<sequence length="358" mass="41662">MSNLDSVDYEEKDNEIEVVVDDSKKMNTKINPHDGKSISEAVCSPNREYIATFSKEDKSIVRWEIKEGQSKLEPDHSINIGDDYDSRTLLGVSDKYILSEKNYKIKLIDLETGSEQKLYEGWSNETSFLENGDVVIVNKRTDNRVSIFSKSNSNNGRQYRYKSSIELTKFKKYAISRKGKLLILLDLPFVIMQWDLETLMFEAQYVLDLAFKEYYPSDPRNPRPESFNILTVISNRIIIVSGNRLQIKRWDDSFLKEYLEFSEDIGEYSSYFSGGEVYKIIKNISKKYEKYSNDSSDTDDSGDIDDPNGNCTYLGKLYSWTVEHSFDYLTLKARENEKEVGKIDVKKHKNGYFRHEKN</sequence>
<dbReference type="Gene3D" id="2.130.10.10">
    <property type="entry name" value="YVTN repeat-like/Quinoprotein amine dehydrogenase"/>
    <property type="match status" value="1"/>
</dbReference>
<gene>
    <name evidence="1" type="ORF">AMORRO_LOCUS1251</name>
</gene>
<organism evidence="1 2">
    <name type="scientific">Acaulospora morrowiae</name>
    <dbReference type="NCBI Taxonomy" id="94023"/>
    <lineage>
        <taxon>Eukaryota</taxon>
        <taxon>Fungi</taxon>
        <taxon>Fungi incertae sedis</taxon>
        <taxon>Mucoromycota</taxon>
        <taxon>Glomeromycotina</taxon>
        <taxon>Glomeromycetes</taxon>
        <taxon>Diversisporales</taxon>
        <taxon>Acaulosporaceae</taxon>
        <taxon>Acaulospora</taxon>
    </lineage>
</organism>
<dbReference type="InterPro" id="IPR011044">
    <property type="entry name" value="Quino_amine_DH_bsu"/>
</dbReference>
<dbReference type="Proteomes" id="UP000789342">
    <property type="component" value="Unassembled WGS sequence"/>
</dbReference>
<evidence type="ECO:0000313" key="2">
    <source>
        <dbReference type="Proteomes" id="UP000789342"/>
    </source>
</evidence>
<protein>
    <submittedName>
        <fullName evidence="1">18782_t:CDS:1</fullName>
    </submittedName>
</protein>
<proteinExistence type="predicted"/>
<name>A0A9N8VR21_9GLOM</name>
<dbReference type="OrthoDB" id="2442002at2759"/>
<comment type="caution">
    <text evidence="1">The sequence shown here is derived from an EMBL/GenBank/DDBJ whole genome shotgun (WGS) entry which is preliminary data.</text>
</comment>
<accession>A0A9N8VR21</accession>
<dbReference type="EMBL" id="CAJVPV010000455">
    <property type="protein sequence ID" value="CAG8457930.1"/>
    <property type="molecule type" value="Genomic_DNA"/>
</dbReference>
<keyword evidence="2" id="KW-1185">Reference proteome</keyword>
<evidence type="ECO:0000313" key="1">
    <source>
        <dbReference type="EMBL" id="CAG8457930.1"/>
    </source>
</evidence>
<dbReference type="AlphaFoldDB" id="A0A9N8VR21"/>
<feature type="non-terminal residue" evidence="1">
    <location>
        <position position="1"/>
    </location>
</feature>
<dbReference type="SUPFAM" id="SSF50969">
    <property type="entry name" value="YVTN repeat-like/Quinoprotein amine dehydrogenase"/>
    <property type="match status" value="1"/>
</dbReference>
<dbReference type="InterPro" id="IPR015943">
    <property type="entry name" value="WD40/YVTN_repeat-like_dom_sf"/>
</dbReference>
<reference evidence="1" key="1">
    <citation type="submission" date="2021-06" db="EMBL/GenBank/DDBJ databases">
        <authorList>
            <person name="Kallberg Y."/>
            <person name="Tangrot J."/>
            <person name="Rosling A."/>
        </authorList>
    </citation>
    <scope>NUCLEOTIDE SEQUENCE</scope>
    <source>
        <strain evidence="1">CL551</strain>
    </source>
</reference>